<dbReference type="SMR" id="Q54VZ3"/>
<dbReference type="InterPro" id="IPR002049">
    <property type="entry name" value="LE_dom"/>
</dbReference>
<organism evidence="4 5">
    <name type="scientific">Dictyostelium discoideum</name>
    <name type="common">Social amoeba</name>
    <dbReference type="NCBI Taxonomy" id="44689"/>
    <lineage>
        <taxon>Eukaryota</taxon>
        <taxon>Amoebozoa</taxon>
        <taxon>Evosea</taxon>
        <taxon>Eumycetozoa</taxon>
        <taxon>Dictyostelia</taxon>
        <taxon>Dictyosteliales</taxon>
        <taxon>Dictyosteliaceae</taxon>
        <taxon>Dictyostelium</taxon>
    </lineage>
</organism>
<keyword evidence="5" id="KW-1185">Reference proteome</keyword>
<keyword evidence="1" id="KW-0812">Transmembrane</keyword>
<reference evidence="4 5" key="1">
    <citation type="journal article" date="2005" name="Nature">
        <title>The genome of the social amoeba Dictyostelium discoideum.</title>
        <authorList>
            <consortium name="The Dictyostelium discoideum Sequencing Consortium"/>
            <person name="Eichinger L."/>
            <person name="Pachebat J.A."/>
            <person name="Glockner G."/>
            <person name="Rajandream M.A."/>
            <person name="Sucgang R."/>
            <person name="Berriman M."/>
            <person name="Song J."/>
            <person name="Olsen R."/>
            <person name="Szafranski K."/>
            <person name="Xu Q."/>
            <person name="Tunggal B."/>
            <person name="Kummerfeld S."/>
            <person name="Madera M."/>
            <person name="Konfortov B.A."/>
            <person name="Rivero F."/>
            <person name="Bankier A.T."/>
            <person name="Lehmann R."/>
            <person name="Hamlin N."/>
            <person name="Davies R."/>
            <person name="Gaudet P."/>
            <person name="Fey P."/>
            <person name="Pilcher K."/>
            <person name="Chen G."/>
            <person name="Saunders D."/>
            <person name="Sodergren E."/>
            <person name="Davis P."/>
            <person name="Kerhornou A."/>
            <person name="Nie X."/>
            <person name="Hall N."/>
            <person name="Anjard C."/>
            <person name="Hemphill L."/>
            <person name="Bason N."/>
            <person name="Farbrother P."/>
            <person name="Desany B."/>
            <person name="Just E."/>
            <person name="Morio T."/>
            <person name="Rost R."/>
            <person name="Churcher C."/>
            <person name="Cooper J."/>
            <person name="Haydock S."/>
            <person name="van Driessche N."/>
            <person name="Cronin A."/>
            <person name="Goodhead I."/>
            <person name="Muzny D."/>
            <person name="Mourier T."/>
            <person name="Pain A."/>
            <person name="Lu M."/>
            <person name="Harper D."/>
            <person name="Lindsay R."/>
            <person name="Hauser H."/>
            <person name="James K."/>
            <person name="Quiles M."/>
            <person name="Madan Babu M."/>
            <person name="Saito T."/>
            <person name="Buchrieser C."/>
            <person name="Wardroper A."/>
            <person name="Felder M."/>
            <person name="Thangavelu M."/>
            <person name="Johnson D."/>
            <person name="Knights A."/>
            <person name="Loulseged H."/>
            <person name="Mungall K."/>
            <person name="Oliver K."/>
            <person name="Price C."/>
            <person name="Quail M.A."/>
            <person name="Urushihara H."/>
            <person name="Hernandez J."/>
            <person name="Rabbinowitsch E."/>
            <person name="Steffen D."/>
            <person name="Sanders M."/>
            <person name="Ma J."/>
            <person name="Kohara Y."/>
            <person name="Sharp S."/>
            <person name="Simmonds M."/>
            <person name="Spiegler S."/>
            <person name="Tivey A."/>
            <person name="Sugano S."/>
            <person name="White B."/>
            <person name="Walker D."/>
            <person name="Woodward J."/>
            <person name="Winckler T."/>
            <person name="Tanaka Y."/>
            <person name="Shaulsky G."/>
            <person name="Schleicher M."/>
            <person name="Weinstock G."/>
            <person name="Rosenthal A."/>
            <person name="Cox E.C."/>
            <person name="Chisholm R.L."/>
            <person name="Gibbs R."/>
            <person name="Loomis W.F."/>
            <person name="Platzer M."/>
            <person name="Kay R.R."/>
            <person name="Williams J."/>
            <person name="Dear P.H."/>
            <person name="Noegel A.A."/>
            <person name="Barrell B."/>
            <person name="Kuspa A."/>
        </authorList>
    </citation>
    <scope>NUCLEOTIDE SEQUENCE [LARGE SCALE GENOMIC DNA]</scope>
    <source>
        <strain evidence="4 5">AX4</strain>
    </source>
</reference>
<dbReference type="PaxDb" id="44689-DDB0205926"/>
<dbReference type="OMA" id="ENIMCGE"/>
<feature type="domain" description="EGF-like" evidence="3">
    <location>
        <begin position="800"/>
        <end position="811"/>
    </location>
</feature>
<gene>
    <name evidence="4" type="ORF">DDB_G0279999</name>
</gene>
<dbReference type="Proteomes" id="UP000002195">
    <property type="component" value="Unassembled WGS sequence"/>
</dbReference>
<keyword evidence="1" id="KW-0472">Membrane</keyword>
<dbReference type="InterPro" id="IPR054484">
    <property type="entry name" value="ComC_SSD"/>
</dbReference>
<accession>Q54VZ3</accession>
<dbReference type="PROSITE" id="PS00022">
    <property type="entry name" value="EGF_1"/>
    <property type="match status" value="2"/>
</dbReference>
<dbReference type="AlphaFoldDB" id="Q54VZ3"/>
<feature type="transmembrane region" description="Helical" evidence="1">
    <location>
        <begin position="1061"/>
        <end position="1085"/>
    </location>
</feature>
<dbReference type="VEuPathDB" id="AmoebaDB:DDB_G0279999"/>
<evidence type="ECO:0000256" key="2">
    <source>
        <dbReference type="SAM" id="SignalP"/>
    </source>
</evidence>
<comment type="caution">
    <text evidence="4">The sequence shown here is derived from an EMBL/GenBank/DDBJ whole genome shotgun (WGS) entry which is preliminary data.</text>
</comment>
<dbReference type="PRINTS" id="PR00011">
    <property type="entry name" value="EGFLAMININ"/>
</dbReference>
<dbReference type="Pfam" id="PF24141">
    <property type="entry name" value="LRR_ComC"/>
    <property type="match status" value="1"/>
</dbReference>
<dbReference type="Pfam" id="PF22933">
    <property type="entry name" value="ComC_SSD"/>
    <property type="match status" value="1"/>
</dbReference>
<sequence length="1104" mass="122536">MTKFLFILLISYLLIINAIKGQLNTQNGQCLTNIYSNLELSIDPVDYCSLNYASCNGQFVTGLNINSYTSTYEFSQVDFQCFSKLSTLFLSNLKISFDFLEGPLPNGIALSFQNCSTTYNTFFNTPIHSSIVHLSIDTIPPQSLPININLSFLNKVSFFLFRLKKLDSSTDNITLINDFPVDSMNQFSQIVIDIKDLPPMDNVIVESLSLRTYNAPTNKGYNNIKTLKNISYLYIFIEQGYSDFSEFALIPNQNNIKQLSFSGNLSPASTGRIDLRNLLKLNLLKLMSVSLNFNYQGNIPLILPQTVQHFQISEGLFSVGVKEFLNAYPNISEVYILNNQMDGNFSEWKNRGYDQFSISGNRFQGTVDSSWCATIATLSRNKLTGDLPSCFACHLYSTLINSSISQNHFNPIPPCTTLIPNLRFNSSSNLLYLYGDDLGFYTNDIKVTLSETKFFNPLIYSKLFYCDAFTLSNLPETLDIFFKSANKNFTLSTIEKSPLVNLVTVASSSGLLFFDGSFFNYNKSSIKIQIEDLTCLITQTTFNQISCLIQGFYNKNSIAKISISVESYYTSNLKNLQTNLFAYLNQSTTVYSCSLDCNSLGGICNTLIGQCSFNCPNDCTNSLAGTCNSSTGVCNCYTDFQGLDCSLPFKACTSDCSSPLSQGSCNNQTGICQCIPNYQGLNCKIPSHYISSVIPCSIDGGEVLINGWFGNNNDGTHLLSSYNIVIGSLDCIVTSINETTITCNLGAGTGTKNIKIINSINPNVIFNGNGLFNYQNPIKTCPNSCTSLNNGKCNSNTGECQCNDKFSGFDCSTPIKIIESAPSTNTSINKDTGGIELTNQDTIYEISIISLNEISIDGSIIKSHQLKGNWSSDNTTITPDSNYFKFSQQLINNTCKITFTIEEIKLKDKNFTFGTTTFKVEKDSIKLSVLIQDYQYQSSLNTLQLIFYSAVGDDTDSNDDCNKQDTSIDTSNANNQQISNYIQISKNSKTLVGRFINQVIADSRSTFMSSTIIKDNNNNSSSSVMLGLNLPHCKECLIDPDFSVLVSPDFKESCNESKNKWLIPVVVIVPVVGCAVIVTLSIVFFKKYKYNLKFIAIKLKPFKK</sequence>
<dbReference type="InParanoid" id="Q54VZ3"/>
<dbReference type="KEGG" id="ddi:DDB_G0279999"/>
<dbReference type="InterPro" id="IPR053331">
    <property type="entry name" value="EGF-like_comC"/>
</dbReference>
<dbReference type="dictyBase" id="DDB_G0279999"/>
<dbReference type="RefSeq" id="XP_641457.1">
    <property type="nucleotide sequence ID" value="XM_636365.1"/>
</dbReference>
<keyword evidence="1" id="KW-1133">Transmembrane helix</keyword>
<dbReference type="GeneID" id="8622343"/>
<name>Q54VZ3_DICDI</name>
<dbReference type="PANTHER" id="PTHR24032:SF13">
    <property type="entry name" value="EGF-LIKE DOMAIN-CONTAINING PROTEIN"/>
    <property type="match status" value="1"/>
</dbReference>
<dbReference type="PhylomeDB" id="Q54VZ3"/>
<dbReference type="EMBL" id="AAFI02000035">
    <property type="protein sequence ID" value="EAL67471.1"/>
    <property type="molecule type" value="Genomic_DNA"/>
</dbReference>
<dbReference type="InterPro" id="IPR000742">
    <property type="entry name" value="EGF"/>
</dbReference>
<feature type="domain" description="EGF-like" evidence="3">
    <location>
        <begin position="672"/>
        <end position="683"/>
    </location>
</feature>
<feature type="chain" id="PRO_5004249979" description="EGF-like domain-containing protein" evidence="2">
    <location>
        <begin position="22"/>
        <end position="1104"/>
    </location>
</feature>
<proteinExistence type="predicted"/>
<feature type="signal peptide" evidence="2">
    <location>
        <begin position="1"/>
        <end position="21"/>
    </location>
</feature>
<evidence type="ECO:0000313" key="4">
    <source>
        <dbReference type="EMBL" id="EAL67471.1"/>
    </source>
</evidence>
<protein>
    <recommendedName>
        <fullName evidence="3">EGF-like domain-containing protein</fullName>
    </recommendedName>
</protein>
<dbReference type="eggNOG" id="KOG1225">
    <property type="taxonomic scope" value="Eukaryota"/>
</dbReference>
<dbReference type="CDD" id="cd00055">
    <property type="entry name" value="EGF_Lam"/>
    <property type="match status" value="1"/>
</dbReference>
<dbReference type="FunCoup" id="Q54VZ3">
    <property type="interactions" value="877"/>
</dbReference>
<dbReference type="InterPro" id="IPR057013">
    <property type="entry name" value="LRR_ComC"/>
</dbReference>
<evidence type="ECO:0000256" key="1">
    <source>
        <dbReference type="SAM" id="Phobius"/>
    </source>
</evidence>
<dbReference type="CDD" id="cd00102">
    <property type="entry name" value="IPT"/>
    <property type="match status" value="1"/>
</dbReference>
<keyword evidence="2" id="KW-0732">Signal</keyword>
<dbReference type="PANTHER" id="PTHR24032">
    <property type="entry name" value="EGF-LIKE DOMAIN-CONTAINING PROTEIN-RELATED-RELATED"/>
    <property type="match status" value="1"/>
</dbReference>
<dbReference type="HOGENOM" id="CLU_003793_0_0_1"/>
<evidence type="ECO:0000313" key="5">
    <source>
        <dbReference type="Proteomes" id="UP000002195"/>
    </source>
</evidence>
<evidence type="ECO:0000259" key="3">
    <source>
        <dbReference type="PROSITE" id="PS00022"/>
    </source>
</evidence>